<sequence length="107" mass="12470">MKKKLMKLSTNRELINYSCEELPYTKMVYNLSPAKFGKTYGLGFIAFYLFTLIIYNIFYFSIDDAKTLFGLSVPAILLNFLWFSSAIFLLNIPTKVHHGFRTKVHQI</sequence>
<keyword evidence="3" id="KW-1185">Reference proteome</keyword>
<keyword evidence="1" id="KW-1133">Transmembrane helix</keyword>
<name>A0ABV4HIS9_9SPHI</name>
<evidence type="ECO:0000313" key="3">
    <source>
        <dbReference type="Proteomes" id="UP001566204"/>
    </source>
</evidence>
<keyword evidence="1" id="KW-0812">Transmembrane</keyword>
<feature type="transmembrane region" description="Helical" evidence="1">
    <location>
        <begin position="40"/>
        <end position="62"/>
    </location>
</feature>
<organism evidence="2 3">
    <name type="scientific">Sphingobacterium thalpophilum</name>
    <dbReference type="NCBI Taxonomy" id="259"/>
    <lineage>
        <taxon>Bacteria</taxon>
        <taxon>Pseudomonadati</taxon>
        <taxon>Bacteroidota</taxon>
        <taxon>Sphingobacteriia</taxon>
        <taxon>Sphingobacteriales</taxon>
        <taxon>Sphingobacteriaceae</taxon>
        <taxon>Sphingobacterium</taxon>
    </lineage>
</organism>
<keyword evidence="1" id="KW-0472">Membrane</keyword>
<proteinExistence type="predicted"/>
<dbReference type="EMBL" id="JBEOQB010000008">
    <property type="protein sequence ID" value="MEZ0454424.1"/>
    <property type="molecule type" value="Genomic_DNA"/>
</dbReference>
<protein>
    <submittedName>
        <fullName evidence="2">Uncharacterized protein</fullName>
    </submittedName>
</protein>
<feature type="transmembrane region" description="Helical" evidence="1">
    <location>
        <begin position="68"/>
        <end position="92"/>
    </location>
</feature>
<evidence type="ECO:0000313" key="2">
    <source>
        <dbReference type="EMBL" id="MEZ0454424.1"/>
    </source>
</evidence>
<dbReference type="Proteomes" id="UP001566204">
    <property type="component" value="Unassembled WGS sequence"/>
</dbReference>
<comment type="caution">
    <text evidence="2">The sequence shown here is derived from an EMBL/GenBank/DDBJ whole genome shotgun (WGS) entry which is preliminary data.</text>
</comment>
<dbReference type="RefSeq" id="WP_370483905.1">
    <property type="nucleotide sequence ID" value="NZ_JBEOQA010000002.1"/>
</dbReference>
<gene>
    <name evidence="2" type="ORF">ABTW24_22725</name>
</gene>
<reference evidence="2 3" key="1">
    <citation type="submission" date="2024-06" db="EMBL/GenBank/DDBJ databases">
        <title>Soil Sphingobacterium thalpophilum.</title>
        <authorList>
            <person name="Yang J."/>
            <person name="Li J."/>
        </authorList>
    </citation>
    <scope>NUCLEOTIDE SEQUENCE [LARGE SCALE GENOMIC DNA]</scope>
    <source>
        <strain evidence="2 3">22g91tb</strain>
    </source>
</reference>
<accession>A0ABV4HIS9</accession>
<evidence type="ECO:0000256" key="1">
    <source>
        <dbReference type="SAM" id="Phobius"/>
    </source>
</evidence>